<evidence type="ECO:0000256" key="1">
    <source>
        <dbReference type="SAM" id="Coils"/>
    </source>
</evidence>
<keyword evidence="1" id="KW-0175">Coiled coil</keyword>
<organism evidence="2">
    <name type="scientific">Siphoviridae sp. ctHip2</name>
    <dbReference type="NCBI Taxonomy" id="2827830"/>
    <lineage>
        <taxon>Viruses</taxon>
        <taxon>Duplodnaviria</taxon>
        <taxon>Heunggongvirae</taxon>
        <taxon>Uroviricota</taxon>
        <taxon>Caudoviricetes</taxon>
    </lineage>
</organism>
<sequence>MENLYEIVEKKNKEIEALKKEITKLEESKAYFENRIREEEESNSANNLNKEFIISKVQDLQNKIDNFHFKHKLKIESDYTINKLTLIYYCEDFSPVEISTSGSTMLNELEKWIEFQNRIIPIYKYLEDLGENLIYTRVKSQYNNNYKDSIVSFKCNYDNHDYEEVLYLLKFNTLDYSTFDLMAYKKILSNAVKCNLSLDNNGLDAHIVTPEAEESFDDRDFEPNEEFNVYLVARRYSIDETSLNDLIKETAEQILNYTDFEEEHY</sequence>
<evidence type="ECO:0000313" key="2">
    <source>
        <dbReference type="EMBL" id="DAF42852.1"/>
    </source>
</evidence>
<name>A0A8S5RVQ9_9CAUD</name>
<reference evidence="2" key="1">
    <citation type="journal article" date="2021" name="Proc. Natl. Acad. Sci. U.S.A.">
        <title>A Catalog of Tens of Thousands of Viruses from Human Metagenomes Reveals Hidden Associations with Chronic Diseases.</title>
        <authorList>
            <person name="Tisza M.J."/>
            <person name="Buck C.B."/>
        </authorList>
    </citation>
    <scope>NUCLEOTIDE SEQUENCE</scope>
    <source>
        <strain evidence="2">CtHip2</strain>
    </source>
</reference>
<feature type="coiled-coil region" evidence="1">
    <location>
        <begin position="1"/>
        <end position="42"/>
    </location>
</feature>
<protein>
    <submittedName>
        <fullName evidence="2">Uncharacterized protein</fullName>
    </submittedName>
</protein>
<proteinExistence type="predicted"/>
<accession>A0A8S5RVQ9</accession>
<dbReference type="EMBL" id="BK032497">
    <property type="protein sequence ID" value="DAF42852.1"/>
    <property type="molecule type" value="Genomic_DNA"/>
</dbReference>